<evidence type="ECO:0000313" key="1">
    <source>
        <dbReference type="EMBL" id="VAW82585.1"/>
    </source>
</evidence>
<proteinExistence type="predicted"/>
<dbReference type="EMBL" id="UOFK01000325">
    <property type="protein sequence ID" value="VAW82585.1"/>
    <property type="molecule type" value="Genomic_DNA"/>
</dbReference>
<organism evidence="1">
    <name type="scientific">hydrothermal vent metagenome</name>
    <dbReference type="NCBI Taxonomy" id="652676"/>
    <lineage>
        <taxon>unclassified sequences</taxon>
        <taxon>metagenomes</taxon>
        <taxon>ecological metagenomes</taxon>
    </lineage>
</organism>
<name>A0A3B0YNZ0_9ZZZZ</name>
<sequence>MNLSKKYQELIMLLTQFINGTLDADVLQKFVWEVIDYFSSTEQIDLPPVEEFEKVFWYVVWEVQHLATDDHLEDGVAQRELKDALAFLKGEQNLPEECIGRRP</sequence>
<reference evidence="1" key="1">
    <citation type="submission" date="2018-06" db="EMBL/GenBank/DDBJ databases">
        <authorList>
            <person name="Zhirakovskaya E."/>
        </authorList>
    </citation>
    <scope>NUCLEOTIDE SEQUENCE</scope>
</reference>
<protein>
    <recommendedName>
        <fullName evidence="2">Colicin D immunity protein domain-containing protein</fullName>
    </recommendedName>
</protein>
<evidence type="ECO:0008006" key="2">
    <source>
        <dbReference type="Google" id="ProtNLM"/>
    </source>
</evidence>
<dbReference type="AlphaFoldDB" id="A0A3B0YNZ0"/>
<gene>
    <name evidence="1" type="ORF">MNBD_GAMMA13-286</name>
</gene>
<accession>A0A3B0YNZ0</accession>